<keyword evidence="2" id="KW-0732">Signal</keyword>
<keyword evidence="6" id="KW-1185">Reference proteome</keyword>
<dbReference type="InterPro" id="IPR009003">
    <property type="entry name" value="Peptidase_S1_PA"/>
</dbReference>
<dbReference type="GO" id="GO:0006508">
    <property type="term" value="P:proteolysis"/>
    <property type="evidence" value="ECO:0007669"/>
    <property type="project" value="InterPro"/>
</dbReference>
<dbReference type="eggNOG" id="KOG3627">
    <property type="taxonomic scope" value="Eukaryota"/>
</dbReference>
<organism evidence="5 7">
    <name type="scientific">Bursaphelenchus xylophilus</name>
    <name type="common">Pinewood nematode worm</name>
    <name type="synonym">Aphelenchoides xylophilus</name>
    <dbReference type="NCBI Taxonomy" id="6326"/>
    <lineage>
        <taxon>Eukaryota</taxon>
        <taxon>Metazoa</taxon>
        <taxon>Ecdysozoa</taxon>
        <taxon>Nematoda</taxon>
        <taxon>Chromadorea</taxon>
        <taxon>Rhabditida</taxon>
        <taxon>Tylenchina</taxon>
        <taxon>Tylenchomorpha</taxon>
        <taxon>Aphelenchoidea</taxon>
        <taxon>Aphelenchoididae</taxon>
        <taxon>Bursaphelenchus</taxon>
    </lineage>
</organism>
<dbReference type="InterPro" id="IPR043504">
    <property type="entry name" value="Peptidase_S1_PA_chymotrypsin"/>
</dbReference>
<dbReference type="GO" id="GO:0004252">
    <property type="term" value="F:serine-type endopeptidase activity"/>
    <property type="evidence" value="ECO:0007669"/>
    <property type="project" value="InterPro"/>
</dbReference>
<evidence type="ECO:0000313" key="7">
    <source>
        <dbReference type="WBParaSite" id="BXY_0898200.1"/>
    </source>
</evidence>
<proteinExistence type="predicted"/>
<reference evidence="4" key="2">
    <citation type="submission" date="2020-09" db="EMBL/GenBank/DDBJ databases">
        <authorList>
            <person name="Kikuchi T."/>
        </authorList>
    </citation>
    <scope>NUCLEOTIDE SEQUENCE</scope>
    <source>
        <strain evidence="4">Ka4C1</strain>
    </source>
</reference>
<dbReference type="EMBL" id="CAJFCV020000003">
    <property type="protein sequence ID" value="CAG9111874.1"/>
    <property type="molecule type" value="Genomic_DNA"/>
</dbReference>
<dbReference type="Proteomes" id="UP000582659">
    <property type="component" value="Unassembled WGS sequence"/>
</dbReference>
<dbReference type="Proteomes" id="UP000095284">
    <property type="component" value="Unplaced"/>
</dbReference>
<keyword evidence="1" id="KW-1015">Disulfide bond</keyword>
<feature type="chain" id="PRO_5035359767" evidence="2">
    <location>
        <begin position="21"/>
        <end position="274"/>
    </location>
</feature>
<evidence type="ECO:0000313" key="5">
    <source>
        <dbReference type="Proteomes" id="UP000095284"/>
    </source>
</evidence>
<gene>
    <name evidence="4" type="ORF">BXYJ_LOCUS7856</name>
</gene>
<accession>A0A1I7S7J1</accession>
<evidence type="ECO:0000256" key="1">
    <source>
        <dbReference type="ARBA" id="ARBA00023157"/>
    </source>
</evidence>
<dbReference type="InterPro" id="IPR018114">
    <property type="entry name" value="TRYPSIN_HIS"/>
</dbReference>
<sequence>MLASDLLLLVACLLVEFCASQYFGCGQRANRVKRVIGGSPSKITDWPWVATILADGKAHCTGSLISPYHVLSAAHCFTNTSRRYHVRLGSENSENGGEIYKVMWIRQHHDFYQNSVIIGKDIAVLTLRKKVKFGPKVYPICLSNRDRASSHELVTVAGFGSTENGRNDVLNEVKVALNDVKKCERAIKISNYRLTFNRREFYCGGMKDHGVSKGDSGAPLVVEESDIFYQVGIVSIRTSSKYATQKDKYPDGYLRVDQFCDWIEYNTKGYVACM</sequence>
<dbReference type="PANTHER" id="PTHR24252">
    <property type="entry name" value="ACROSIN-RELATED"/>
    <property type="match status" value="1"/>
</dbReference>
<dbReference type="SUPFAM" id="SSF50494">
    <property type="entry name" value="Trypsin-like serine proteases"/>
    <property type="match status" value="1"/>
</dbReference>
<dbReference type="PROSITE" id="PS00134">
    <property type="entry name" value="TRYPSIN_HIS"/>
    <property type="match status" value="1"/>
</dbReference>
<dbReference type="Gene3D" id="2.40.10.10">
    <property type="entry name" value="Trypsin-like serine proteases"/>
    <property type="match status" value="1"/>
</dbReference>
<feature type="signal peptide" evidence="2">
    <location>
        <begin position="1"/>
        <end position="20"/>
    </location>
</feature>
<dbReference type="CDD" id="cd00190">
    <property type="entry name" value="Tryp_SPc"/>
    <property type="match status" value="1"/>
</dbReference>
<feature type="domain" description="Peptidase S1" evidence="3">
    <location>
        <begin position="35"/>
        <end position="268"/>
    </location>
</feature>
<dbReference type="Proteomes" id="UP000659654">
    <property type="component" value="Unassembled WGS sequence"/>
</dbReference>
<dbReference type="InterPro" id="IPR001254">
    <property type="entry name" value="Trypsin_dom"/>
</dbReference>
<dbReference type="InterPro" id="IPR001314">
    <property type="entry name" value="Peptidase_S1A"/>
</dbReference>
<evidence type="ECO:0000259" key="3">
    <source>
        <dbReference type="PROSITE" id="PS50240"/>
    </source>
</evidence>
<reference evidence="7" key="1">
    <citation type="submission" date="2016-11" db="UniProtKB">
        <authorList>
            <consortium name="WormBaseParasite"/>
        </authorList>
    </citation>
    <scope>IDENTIFICATION</scope>
</reference>
<dbReference type="EMBL" id="CAJFDI010000003">
    <property type="protein sequence ID" value="CAD5223192.1"/>
    <property type="molecule type" value="Genomic_DNA"/>
</dbReference>
<name>A0A1I7S7J1_BURXY</name>
<evidence type="ECO:0000313" key="6">
    <source>
        <dbReference type="Proteomes" id="UP000659654"/>
    </source>
</evidence>
<dbReference type="SMR" id="A0A1I7S7J1"/>
<dbReference type="AlphaFoldDB" id="A0A1I7S7J1"/>
<dbReference type="FunFam" id="2.40.10.10:FF:000068">
    <property type="entry name" value="transmembrane protease serine 2"/>
    <property type="match status" value="1"/>
</dbReference>
<dbReference type="SMART" id="SM00020">
    <property type="entry name" value="Tryp_SPc"/>
    <property type="match status" value="1"/>
</dbReference>
<dbReference type="WBParaSite" id="BXY_0898200.1">
    <property type="protein sequence ID" value="BXY_0898200.1"/>
    <property type="gene ID" value="BXY_0898200"/>
</dbReference>
<dbReference type="PRINTS" id="PR00722">
    <property type="entry name" value="CHYMOTRYPSIN"/>
</dbReference>
<evidence type="ECO:0000256" key="2">
    <source>
        <dbReference type="SAM" id="SignalP"/>
    </source>
</evidence>
<dbReference type="PROSITE" id="PS50240">
    <property type="entry name" value="TRYPSIN_DOM"/>
    <property type="match status" value="1"/>
</dbReference>
<evidence type="ECO:0000313" key="4">
    <source>
        <dbReference type="EMBL" id="CAD5223192.1"/>
    </source>
</evidence>
<dbReference type="Pfam" id="PF00089">
    <property type="entry name" value="Trypsin"/>
    <property type="match status" value="1"/>
</dbReference>
<protein>
    <submittedName>
        <fullName evidence="4">(pine wood nematode) hypothetical protein</fullName>
    </submittedName>
    <submittedName>
        <fullName evidence="7">Peptidase S1 domain-containing protein</fullName>
    </submittedName>
</protein>
<dbReference type="PANTHER" id="PTHR24252:SF7">
    <property type="entry name" value="HYALIN"/>
    <property type="match status" value="1"/>
</dbReference>
<dbReference type="OrthoDB" id="7754674at2759"/>